<reference evidence="2" key="1">
    <citation type="submission" date="2016-10" db="EMBL/GenBank/DDBJ databases">
        <authorList>
            <person name="Varghese N."/>
            <person name="Submissions S."/>
        </authorList>
    </citation>
    <scope>NUCLEOTIDE SEQUENCE [LARGE SCALE GENOMIC DNA]</scope>
    <source>
        <strain evidence="2">DSM 26424</strain>
    </source>
</reference>
<evidence type="ECO:0000313" key="2">
    <source>
        <dbReference type="Proteomes" id="UP000199093"/>
    </source>
</evidence>
<dbReference type="EMBL" id="FNEJ01000005">
    <property type="protein sequence ID" value="SDI49793.1"/>
    <property type="molecule type" value="Genomic_DNA"/>
</dbReference>
<accession>A0A1G8L2A1</accession>
<dbReference type="Gene3D" id="3.30.450.150">
    <property type="entry name" value="Haem-degrading domain"/>
    <property type="match status" value="1"/>
</dbReference>
<dbReference type="InterPro" id="IPR052517">
    <property type="entry name" value="GlcG_carb_metab_protein"/>
</dbReference>
<evidence type="ECO:0000313" key="1">
    <source>
        <dbReference type="EMBL" id="SDI49793.1"/>
    </source>
</evidence>
<proteinExistence type="predicted"/>
<dbReference type="RefSeq" id="WP_089845623.1">
    <property type="nucleotide sequence ID" value="NZ_FNEJ01000005.1"/>
</dbReference>
<gene>
    <name evidence="1" type="ORF">SAMN04487993_1005238</name>
</gene>
<dbReference type="SUPFAM" id="SSF143744">
    <property type="entry name" value="GlcG-like"/>
    <property type="match status" value="1"/>
</dbReference>
<dbReference type="InterPro" id="IPR038084">
    <property type="entry name" value="PduO/GlcC-like_sf"/>
</dbReference>
<dbReference type="STRING" id="555512.SAMN04487993_1005238"/>
<name>A0A1G8L2A1_9RHOB</name>
<dbReference type="InterPro" id="IPR005624">
    <property type="entry name" value="PduO/GlcC-like"/>
</dbReference>
<dbReference type="PANTHER" id="PTHR34309">
    <property type="entry name" value="SLR1406 PROTEIN"/>
    <property type="match status" value="1"/>
</dbReference>
<protein>
    <submittedName>
        <fullName evidence="1">Uncharacterized conserved protein GlcG, DUF336 family</fullName>
    </submittedName>
</protein>
<keyword evidence="2" id="KW-1185">Reference proteome</keyword>
<dbReference type="Pfam" id="PF03928">
    <property type="entry name" value="HbpS-like"/>
    <property type="match status" value="1"/>
</dbReference>
<dbReference type="Proteomes" id="UP000199093">
    <property type="component" value="Unassembled WGS sequence"/>
</dbReference>
<dbReference type="OrthoDB" id="9815788at2"/>
<sequence>MSSITLRVIASDTAEALIARALRHAADSGWQVAAAVVDPSGQLIAFRRMDRAITPAGDFACDKAWTAATLGKSSRVWGARVLASDTLRAGHGNRPRLMTWGGGVAVFEDGICIGGLGVSGAQEDEDILCAETAIRAQGLTPG</sequence>
<organism evidence="1 2">
    <name type="scientific">Salipiger marinus</name>
    <dbReference type="NCBI Taxonomy" id="555512"/>
    <lineage>
        <taxon>Bacteria</taxon>
        <taxon>Pseudomonadati</taxon>
        <taxon>Pseudomonadota</taxon>
        <taxon>Alphaproteobacteria</taxon>
        <taxon>Rhodobacterales</taxon>
        <taxon>Roseobacteraceae</taxon>
        <taxon>Salipiger</taxon>
    </lineage>
</organism>
<dbReference type="AlphaFoldDB" id="A0A1G8L2A1"/>
<dbReference type="PANTHER" id="PTHR34309:SF1">
    <property type="entry name" value="PROTEIN GLCG"/>
    <property type="match status" value="1"/>
</dbReference>